<dbReference type="RefSeq" id="WP_344209563.1">
    <property type="nucleotide sequence ID" value="NZ_BAAAOS010000007.1"/>
</dbReference>
<organism evidence="3 4">
    <name type="scientific">Kribbella sancticallisti</name>
    <dbReference type="NCBI Taxonomy" id="460087"/>
    <lineage>
        <taxon>Bacteria</taxon>
        <taxon>Bacillati</taxon>
        <taxon>Actinomycetota</taxon>
        <taxon>Actinomycetes</taxon>
        <taxon>Propionibacteriales</taxon>
        <taxon>Kribbellaceae</taxon>
        <taxon>Kribbella</taxon>
    </lineage>
</organism>
<feature type="domain" description="DUF1206" evidence="2">
    <location>
        <begin position="19"/>
        <end position="83"/>
    </location>
</feature>
<feature type="transmembrane region" description="Helical" evidence="1">
    <location>
        <begin position="141"/>
        <end position="159"/>
    </location>
</feature>
<feature type="transmembrane region" description="Helical" evidence="1">
    <location>
        <begin position="60"/>
        <end position="82"/>
    </location>
</feature>
<accession>A0ABN2CDH3</accession>
<name>A0ABN2CDH3_9ACTN</name>
<keyword evidence="1" id="KW-0472">Membrane</keyword>
<feature type="transmembrane region" description="Helical" evidence="1">
    <location>
        <begin position="186"/>
        <end position="207"/>
    </location>
</feature>
<keyword evidence="1" id="KW-1133">Transmembrane helix</keyword>
<sequence length="255" mass="26668">MRTAQKAQQSRLYDVSITVGLIAYGVVHLLVAWIALQLAWGGTSDEASHSGALQDLAGKPFGGFLLWVVAIGLFALVLWKVLELVYGHLKTEKKVSSAGRAVVYLYLGISAAKIASGSGGSSKGKSSGITAKLMENGAGRALVVIVGLVIIGIGVYQIYKAVKKKFLEDLTGGVSESTVLLGRLGYAAKGIAFVIVGALFAWAALSYEPEKAGGLDTALHTVREGPAGSVLLTLMALGIAAFGVYCFVWSRNAKH</sequence>
<comment type="caution">
    <text evidence="3">The sequence shown here is derived from an EMBL/GenBank/DDBJ whole genome shotgun (WGS) entry which is preliminary data.</text>
</comment>
<reference evidence="3 4" key="1">
    <citation type="journal article" date="2019" name="Int. J. Syst. Evol. Microbiol.">
        <title>The Global Catalogue of Microorganisms (GCM) 10K type strain sequencing project: providing services to taxonomists for standard genome sequencing and annotation.</title>
        <authorList>
            <consortium name="The Broad Institute Genomics Platform"/>
            <consortium name="The Broad Institute Genome Sequencing Center for Infectious Disease"/>
            <person name="Wu L."/>
            <person name="Ma J."/>
        </authorList>
    </citation>
    <scope>NUCLEOTIDE SEQUENCE [LARGE SCALE GENOMIC DNA]</scope>
    <source>
        <strain evidence="3 4">JCM 14969</strain>
    </source>
</reference>
<keyword evidence="4" id="KW-1185">Reference proteome</keyword>
<feature type="transmembrane region" description="Helical" evidence="1">
    <location>
        <begin position="12"/>
        <end position="40"/>
    </location>
</feature>
<feature type="domain" description="DUF1206" evidence="2">
    <location>
        <begin position="97"/>
        <end position="163"/>
    </location>
</feature>
<feature type="domain" description="DUF1206" evidence="2">
    <location>
        <begin position="184"/>
        <end position="251"/>
    </location>
</feature>
<dbReference type="EMBL" id="BAAAOS010000007">
    <property type="protein sequence ID" value="GAA1555923.1"/>
    <property type="molecule type" value="Genomic_DNA"/>
</dbReference>
<proteinExistence type="predicted"/>
<evidence type="ECO:0000313" key="3">
    <source>
        <dbReference type="EMBL" id="GAA1555923.1"/>
    </source>
</evidence>
<feature type="transmembrane region" description="Helical" evidence="1">
    <location>
        <begin position="103"/>
        <end position="121"/>
    </location>
</feature>
<feature type="transmembrane region" description="Helical" evidence="1">
    <location>
        <begin position="227"/>
        <end position="248"/>
    </location>
</feature>
<evidence type="ECO:0000256" key="1">
    <source>
        <dbReference type="SAM" id="Phobius"/>
    </source>
</evidence>
<gene>
    <name evidence="3" type="ORF">GCM10009789_06620</name>
</gene>
<dbReference type="Pfam" id="PF06724">
    <property type="entry name" value="DUF1206"/>
    <property type="match status" value="3"/>
</dbReference>
<keyword evidence="1" id="KW-0812">Transmembrane</keyword>
<evidence type="ECO:0000259" key="2">
    <source>
        <dbReference type="Pfam" id="PF06724"/>
    </source>
</evidence>
<dbReference type="Proteomes" id="UP001500393">
    <property type="component" value="Unassembled WGS sequence"/>
</dbReference>
<protein>
    <submittedName>
        <fullName evidence="3">DUF1206 domain-containing protein</fullName>
    </submittedName>
</protein>
<dbReference type="InterPro" id="IPR009597">
    <property type="entry name" value="DUF1206"/>
</dbReference>
<evidence type="ECO:0000313" key="4">
    <source>
        <dbReference type="Proteomes" id="UP001500393"/>
    </source>
</evidence>